<dbReference type="EMBL" id="FR718749">
    <property type="protein sequence ID" value="CBX73806.1"/>
    <property type="molecule type" value="Genomic_DNA"/>
</dbReference>
<proteinExistence type="predicted"/>
<name>F4N6U8_YEREN</name>
<reference evidence="1" key="1">
    <citation type="journal article" date="2011" name="BMC Genomics">
        <title>Shotgun sequencing of Yersinia enterocolitica strain W22703 (biotype 2, serotype O:9): genomic evidence for oscillation between invertebrates and mammals.</title>
        <authorList>
            <person name="Fuchs T.M."/>
            <person name="Brandt K."/>
            <person name="Starke M."/>
            <person name="Rattei T."/>
        </authorList>
    </citation>
    <scope>NUCLEOTIDE SEQUENCE</scope>
</reference>
<organism evidence="1">
    <name type="scientific">Yersinia enterocolitica W22703</name>
    <dbReference type="NCBI Taxonomy" id="913028"/>
    <lineage>
        <taxon>Bacteria</taxon>
        <taxon>Pseudomonadati</taxon>
        <taxon>Pseudomonadota</taxon>
        <taxon>Gammaproteobacteria</taxon>
        <taxon>Enterobacterales</taxon>
        <taxon>Yersiniaceae</taxon>
        <taxon>Yersinia</taxon>
    </lineage>
</organism>
<dbReference type="AlphaFoldDB" id="F4N6U8"/>
<sequence length="38" mass="4356">MLSIDREHITNIDEKTLKNSSLLCELLLYYCCSAGFFA</sequence>
<protein>
    <submittedName>
        <fullName evidence="1">Uncharacterized protein</fullName>
    </submittedName>
</protein>
<evidence type="ECO:0000313" key="1">
    <source>
        <dbReference type="EMBL" id="CBX73806.1"/>
    </source>
</evidence>
<accession>F4N6U8</accession>
<gene>
    <name evidence="1" type="ORF">YEW_LL48700</name>
</gene>